<feature type="region of interest" description="Disordered" evidence="2">
    <location>
        <begin position="500"/>
        <end position="575"/>
    </location>
</feature>
<feature type="region of interest" description="Disordered" evidence="2">
    <location>
        <begin position="36"/>
        <end position="195"/>
    </location>
</feature>
<feature type="coiled-coil region" evidence="1">
    <location>
        <begin position="609"/>
        <end position="636"/>
    </location>
</feature>
<accession>A0A9P4TPV7</accession>
<proteinExistence type="predicted"/>
<feature type="compositionally biased region" description="Low complexity" evidence="2">
    <location>
        <begin position="323"/>
        <end position="339"/>
    </location>
</feature>
<evidence type="ECO:0000256" key="2">
    <source>
        <dbReference type="SAM" id="MobiDB-lite"/>
    </source>
</evidence>
<dbReference type="EMBL" id="ML986581">
    <property type="protein sequence ID" value="KAF2269797.1"/>
    <property type="molecule type" value="Genomic_DNA"/>
</dbReference>
<feature type="region of interest" description="Disordered" evidence="2">
    <location>
        <begin position="323"/>
        <end position="373"/>
    </location>
</feature>
<name>A0A9P4TPV7_9PLEO</name>
<reference evidence="4" key="1">
    <citation type="journal article" date="2020" name="Stud. Mycol.">
        <title>101 Dothideomycetes genomes: A test case for predicting lifestyles and emergence of pathogens.</title>
        <authorList>
            <person name="Haridas S."/>
            <person name="Albert R."/>
            <person name="Binder M."/>
            <person name="Bloem J."/>
            <person name="LaButti K."/>
            <person name="Salamov A."/>
            <person name="Andreopoulos B."/>
            <person name="Baker S."/>
            <person name="Barry K."/>
            <person name="Bills G."/>
            <person name="Bluhm B."/>
            <person name="Cannon C."/>
            <person name="Castanera R."/>
            <person name="Culley D."/>
            <person name="Daum C."/>
            <person name="Ezra D."/>
            <person name="Gonzalez J."/>
            <person name="Henrissat B."/>
            <person name="Kuo A."/>
            <person name="Liang C."/>
            <person name="Lipzen A."/>
            <person name="Lutzoni F."/>
            <person name="Magnuson J."/>
            <person name="Mondo S."/>
            <person name="Nolan M."/>
            <person name="Ohm R."/>
            <person name="Pangilinan J."/>
            <person name="Park H.-J."/>
            <person name="Ramirez L."/>
            <person name="Alfaro M."/>
            <person name="Sun H."/>
            <person name="Tritt A."/>
            <person name="Yoshinaga Y."/>
            <person name="Zwiers L.-H."/>
            <person name="Turgeon B."/>
            <person name="Goodwin S."/>
            <person name="Spatafora J."/>
            <person name="Crous P."/>
            <person name="Grigoriev I."/>
        </authorList>
    </citation>
    <scope>NUCLEOTIDE SEQUENCE [LARGE SCALE GENOMIC DNA]</scope>
    <source>
        <strain evidence="4">CBS 304.66</strain>
    </source>
</reference>
<feature type="compositionally biased region" description="Basic and acidic residues" evidence="2">
    <location>
        <begin position="360"/>
        <end position="373"/>
    </location>
</feature>
<dbReference type="OrthoDB" id="5428925at2759"/>
<dbReference type="Proteomes" id="UP000800093">
    <property type="component" value="Unassembled WGS sequence"/>
</dbReference>
<evidence type="ECO:0000313" key="4">
    <source>
        <dbReference type="Proteomes" id="UP000800093"/>
    </source>
</evidence>
<organism evidence="3 4">
    <name type="scientific">Lojkania enalia</name>
    <dbReference type="NCBI Taxonomy" id="147567"/>
    <lineage>
        <taxon>Eukaryota</taxon>
        <taxon>Fungi</taxon>
        <taxon>Dikarya</taxon>
        <taxon>Ascomycota</taxon>
        <taxon>Pezizomycotina</taxon>
        <taxon>Dothideomycetes</taxon>
        <taxon>Pleosporomycetidae</taxon>
        <taxon>Pleosporales</taxon>
        <taxon>Pleosporales incertae sedis</taxon>
        <taxon>Lojkania</taxon>
    </lineage>
</organism>
<feature type="region of interest" description="Disordered" evidence="2">
    <location>
        <begin position="460"/>
        <end position="479"/>
    </location>
</feature>
<comment type="caution">
    <text evidence="3">The sequence shown here is derived from an EMBL/GenBank/DDBJ whole genome shotgun (WGS) entry which is preliminary data.</text>
</comment>
<feature type="compositionally biased region" description="Low complexity" evidence="2">
    <location>
        <begin position="71"/>
        <end position="88"/>
    </location>
</feature>
<gene>
    <name evidence="3" type="ORF">CC78DRAFT_564487</name>
</gene>
<feature type="compositionally biased region" description="Basic residues" evidence="2">
    <location>
        <begin position="156"/>
        <end position="179"/>
    </location>
</feature>
<evidence type="ECO:0000313" key="3">
    <source>
        <dbReference type="EMBL" id="KAF2269797.1"/>
    </source>
</evidence>
<keyword evidence="4" id="KW-1185">Reference proteome</keyword>
<sequence length="760" mass="84003">MIIKADLVFSNMSGEGILRRSSWKAEAIRRGDLKISGPIPITEDTPLSEEEEREYAEKHNISSPVSPSDTASQQPQQLQPLASQPQPSTTGSLHTMSDRHEQPPQQAEDHHEAEVGKSLGGVRGISEQPRGSSFEPMPYITPSPFPSLPESSSKSSPKKKRKSGLRNVFRKMFGRRSRERPHEGQQQEANPRRHGYHHSVSLSVDAKIVNVDDIQDPGILTQHAEVPKDNASGPRISDLPVRELQPINPLGQHLPFPMNVNAPQEASPPHEYLTFEVPERVARRRASLPSVILSDAQVQTLAATLEGSGKHAISWDERRDVESLSSPLSSPPIGLAISSPPAPQLGHPKRRSRSAGALRDWAKSRPSTERRRSAEIRYWRNSYQSGSIYSQNTPRPRTAQTVETVLSANTHDTIARAPDSVAESSTANSDAIVAQHDQDISEIQLPVEAFNFGNLKSEFSDDEAHHEEPETVPEESIRASNRLSIEERVQHLETNVRTLESSVRRLSGRSNRQTIILENAPKGRRSRNRSSSATSDRQGSHRSSKSSNKTLSVKNESPTLAPLSAVDEFPSSQDRPQTVIALEASPDPRQFESQSSDLVEQFAAVYAALKHERASRKALEKQVYSLQREITNLHNLFNKIMTASPSYPTPSPDGIITSNEERLATPRASRRPNHDPDFEADDTENAPPTARKDRETIVSRFSQSDSEGGDEGNYSLSSSMEDVTSPEAWATPKEESGFGSGFFSRAIVDEKKGAGDDEMF</sequence>
<feature type="compositionally biased region" description="Basic and acidic residues" evidence="2">
    <location>
        <begin position="96"/>
        <end position="115"/>
    </location>
</feature>
<feature type="compositionally biased region" description="Polar residues" evidence="2">
    <location>
        <begin position="61"/>
        <end position="70"/>
    </location>
</feature>
<evidence type="ECO:0000256" key="1">
    <source>
        <dbReference type="SAM" id="Coils"/>
    </source>
</evidence>
<keyword evidence="1" id="KW-0175">Coiled coil</keyword>
<feature type="region of interest" description="Disordered" evidence="2">
    <location>
        <begin position="644"/>
        <end position="745"/>
    </location>
</feature>
<protein>
    <submittedName>
        <fullName evidence="3">Uncharacterized protein</fullName>
    </submittedName>
</protein>
<feature type="compositionally biased region" description="Polar residues" evidence="2">
    <location>
        <begin position="545"/>
        <end position="558"/>
    </location>
</feature>
<dbReference type="AlphaFoldDB" id="A0A9P4TPV7"/>
<feature type="compositionally biased region" description="Basic and acidic residues" evidence="2">
    <location>
        <begin position="460"/>
        <end position="469"/>
    </location>
</feature>